<dbReference type="SUPFAM" id="SSF103473">
    <property type="entry name" value="MFS general substrate transporter"/>
    <property type="match status" value="1"/>
</dbReference>
<feature type="transmembrane region" description="Helical" evidence="5">
    <location>
        <begin position="50"/>
        <end position="73"/>
    </location>
</feature>
<dbReference type="InterPro" id="IPR011701">
    <property type="entry name" value="MFS"/>
</dbReference>
<organism evidence="7 8">
    <name type="scientific">Myriangium duriaei CBS 260.36</name>
    <dbReference type="NCBI Taxonomy" id="1168546"/>
    <lineage>
        <taxon>Eukaryota</taxon>
        <taxon>Fungi</taxon>
        <taxon>Dikarya</taxon>
        <taxon>Ascomycota</taxon>
        <taxon>Pezizomycotina</taxon>
        <taxon>Dothideomycetes</taxon>
        <taxon>Dothideomycetidae</taxon>
        <taxon>Myriangiales</taxon>
        <taxon>Myriangiaceae</taxon>
        <taxon>Myriangium</taxon>
    </lineage>
</organism>
<dbReference type="Pfam" id="PF07690">
    <property type="entry name" value="MFS_1"/>
    <property type="match status" value="1"/>
</dbReference>
<dbReference type="EMBL" id="ML996084">
    <property type="protein sequence ID" value="KAF2153876.1"/>
    <property type="molecule type" value="Genomic_DNA"/>
</dbReference>
<dbReference type="GO" id="GO:0005886">
    <property type="term" value="C:plasma membrane"/>
    <property type="evidence" value="ECO:0007669"/>
    <property type="project" value="TreeGrafter"/>
</dbReference>
<dbReference type="InterPro" id="IPR020846">
    <property type="entry name" value="MFS_dom"/>
</dbReference>
<evidence type="ECO:0000256" key="1">
    <source>
        <dbReference type="ARBA" id="ARBA00004141"/>
    </source>
</evidence>
<evidence type="ECO:0000256" key="4">
    <source>
        <dbReference type="ARBA" id="ARBA00023136"/>
    </source>
</evidence>
<feature type="transmembrane region" description="Helical" evidence="5">
    <location>
        <begin position="206"/>
        <end position="226"/>
    </location>
</feature>
<feature type="transmembrane region" description="Helical" evidence="5">
    <location>
        <begin position="313"/>
        <end position="337"/>
    </location>
</feature>
<dbReference type="PANTHER" id="PTHR23502:SF50">
    <property type="entry name" value="TRANSPORTER, PUTATIVE (AFU_ORTHOLOGUE AFUA_5G00430)-RELATED"/>
    <property type="match status" value="1"/>
</dbReference>
<reference evidence="7" key="1">
    <citation type="journal article" date="2020" name="Stud. Mycol.">
        <title>101 Dothideomycetes genomes: a test case for predicting lifestyles and emergence of pathogens.</title>
        <authorList>
            <person name="Haridas S."/>
            <person name="Albert R."/>
            <person name="Binder M."/>
            <person name="Bloem J."/>
            <person name="Labutti K."/>
            <person name="Salamov A."/>
            <person name="Andreopoulos B."/>
            <person name="Baker S."/>
            <person name="Barry K."/>
            <person name="Bills G."/>
            <person name="Bluhm B."/>
            <person name="Cannon C."/>
            <person name="Castanera R."/>
            <person name="Culley D."/>
            <person name="Daum C."/>
            <person name="Ezra D."/>
            <person name="Gonzalez J."/>
            <person name="Henrissat B."/>
            <person name="Kuo A."/>
            <person name="Liang C."/>
            <person name="Lipzen A."/>
            <person name="Lutzoni F."/>
            <person name="Magnuson J."/>
            <person name="Mondo S."/>
            <person name="Nolan M."/>
            <person name="Ohm R."/>
            <person name="Pangilinan J."/>
            <person name="Park H.-J."/>
            <person name="Ramirez L."/>
            <person name="Alfaro M."/>
            <person name="Sun H."/>
            <person name="Tritt A."/>
            <person name="Yoshinaga Y."/>
            <person name="Zwiers L.-H."/>
            <person name="Turgeon B."/>
            <person name="Goodwin S."/>
            <person name="Spatafora J."/>
            <person name="Crous P."/>
            <person name="Grigoriev I."/>
        </authorList>
    </citation>
    <scope>NUCLEOTIDE SEQUENCE</scope>
    <source>
        <strain evidence="7">CBS 260.36</strain>
    </source>
</reference>
<feature type="domain" description="Major facilitator superfamily (MFS) profile" evidence="6">
    <location>
        <begin position="51"/>
        <end position="518"/>
    </location>
</feature>
<dbReference type="PROSITE" id="PS50850">
    <property type="entry name" value="MFS"/>
    <property type="match status" value="1"/>
</dbReference>
<name>A0A9P4J3J8_9PEZI</name>
<feature type="transmembrane region" description="Helical" evidence="5">
    <location>
        <begin position="494"/>
        <end position="515"/>
    </location>
</feature>
<feature type="transmembrane region" description="Helical" evidence="5">
    <location>
        <begin position="181"/>
        <end position="200"/>
    </location>
</feature>
<evidence type="ECO:0000313" key="8">
    <source>
        <dbReference type="Proteomes" id="UP000799439"/>
    </source>
</evidence>
<comment type="caution">
    <text evidence="7">The sequence shown here is derived from an EMBL/GenBank/DDBJ whole genome shotgun (WGS) entry which is preliminary data.</text>
</comment>
<dbReference type="OrthoDB" id="5215911at2759"/>
<keyword evidence="3 5" id="KW-1133">Transmembrane helix</keyword>
<feature type="transmembrane region" description="Helical" evidence="5">
    <location>
        <begin position="147"/>
        <end position="169"/>
    </location>
</feature>
<dbReference type="InterPro" id="IPR036259">
    <property type="entry name" value="MFS_trans_sf"/>
</dbReference>
<comment type="subcellular location">
    <subcellularLocation>
        <location evidence="1">Membrane</location>
        <topology evidence="1">Multi-pass membrane protein</topology>
    </subcellularLocation>
</comment>
<evidence type="ECO:0000259" key="6">
    <source>
        <dbReference type="PROSITE" id="PS50850"/>
    </source>
</evidence>
<dbReference type="Proteomes" id="UP000799439">
    <property type="component" value="Unassembled WGS sequence"/>
</dbReference>
<proteinExistence type="predicted"/>
<evidence type="ECO:0000256" key="5">
    <source>
        <dbReference type="SAM" id="Phobius"/>
    </source>
</evidence>
<dbReference type="Gene3D" id="1.20.1250.20">
    <property type="entry name" value="MFS general substrate transporter like domains"/>
    <property type="match status" value="1"/>
</dbReference>
<dbReference type="PANTHER" id="PTHR23502">
    <property type="entry name" value="MAJOR FACILITATOR SUPERFAMILY"/>
    <property type="match status" value="1"/>
</dbReference>
<keyword evidence="8" id="KW-1185">Reference proteome</keyword>
<feature type="transmembrane region" description="Helical" evidence="5">
    <location>
        <begin position="357"/>
        <end position="379"/>
    </location>
</feature>
<accession>A0A9P4J3J8</accession>
<protein>
    <submittedName>
        <fullName evidence="7">Major facilitator superfamily transporter</fullName>
    </submittedName>
</protein>
<dbReference type="GO" id="GO:0022857">
    <property type="term" value="F:transmembrane transporter activity"/>
    <property type="evidence" value="ECO:0007669"/>
    <property type="project" value="InterPro"/>
</dbReference>
<evidence type="ECO:0000256" key="2">
    <source>
        <dbReference type="ARBA" id="ARBA00022692"/>
    </source>
</evidence>
<dbReference type="AlphaFoldDB" id="A0A9P4J3J8"/>
<feature type="transmembrane region" description="Helical" evidence="5">
    <location>
        <begin position="427"/>
        <end position="452"/>
    </location>
</feature>
<keyword evidence="2 5" id="KW-0812">Transmembrane</keyword>
<gene>
    <name evidence="7" type="ORF">K461DRAFT_292578</name>
</gene>
<feature type="transmembrane region" description="Helical" evidence="5">
    <location>
        <begin position="93"/>
        <end position="111"/>
    </location>
</feature>
<evidence type="ECO:0000313" key="7">
    <source>
        <dbReference type="EMBL" id="KAF2153876.1"/>
    </source>
</evidence>
<feature type="transmembrane region" description="Helical" evidence="5">
    <location>
        <begin position="400"/>
        <end position="421"/>
    </location>
</feature>
<sequence>MSTVSTADEAILPPGTLHLAEAGNENSIILSPTPWPDVNDPLNWSTRRKAVNFTLICFYVLITFAFVDIFYVAYEPIVEDIGMTYGVYNSATALQYAGLAVGCFCLMPLVYRFGRRPVYLFSLVVQLASAIWSAKVKTNGEILASNVLMGLGGAISEAIVQVTIADLFFVHQYATMNGIFLLMQGVGAYLGPVAAGYIVEAQGWRWMWWWCAIFLAVSLVTVLFFYEESVYTPVLCVGAAATDTAGTDGHAMDDAPPATKKGFVERNADAELARSTTLTSLPPTPMKPLRQRLALVTLTPVPVFRHLYQPLVVFFRFPAVMYTAITYGTLLMTFSVLSSLYSSIMVNPPWNFTPAQIGLFTIASFIGTVIGAFLITMVSDRSIIWLARRNGGLYEAEMRLYPAIPGAFICSAGILMTGIGLAQEAPWLFIAFGTAIYALGFMVCADTALSYLTDIYRTILGDALVGVILVRNGLSVVILFALTPWLDAMGVQNLTILLAMLVLVLLMLPVPLLIWGKKLRVWSTPAYRHYAKLQPLHRGM</sequence>
<evidence type="ECO:0000256" key="3">
    <source>
        <dbReference type="ARBA" id="ARBA00022989"/>
    </source>
</evidence>
<keyword evidence="4 5" id="KW-0472">Membrane</keyword>
<feature type="transmembrane region" description="Helical" evidence="5">
    <location>
        <begin position="459"/>
        <end position="482"/>
    </location>
</feature>